<reference evidence="1" key="1">
    <citation type="submission" date="2014-11" db="EMBL/GenBank/DDBJ databases">
        <authorList>
            <person name="Amaro Gonzalez C."/>
        </authorList>
    </citation>
    <scope>NUCLEOTIDE SEQUENCE</scope>
</reference>
<reference evidence="1" key="2">
    <citation type="journal article" date="2015" name="Fish Shellfish Immunol.">
        <title>Early steps in the European eel (Anguilla anguilla)-Vibrio vulnificus interaction in the gills: Role of the RtxA13 toxin.</title>
        <authorList>
            <person name="Callol A."/>
            <person name="Pajuelo D."/>
            <person name="Ebbesson L."/>
            <person name="Teles M."/>
            <person name="MacKenzie S."/>
            <person name="Amaro C."/>
        </authorList>
    </citation>
    <scope>NUCLEOTIDE SEQUENCE</scope>
</reference>
<sequence>MVYSSIKTTLLHLAVH</sequence>
<dbReference type="EMBL" id="GBXM01024223">
    <property type="protein sequence ID" value="JAH84354.1"/>
    <property type="molecule type" value="Transcribed_RNA"/>
</dbReference>
<protein>
    <submittedName>
        <fullName evidence="1">Uncharacterized protein</fullName>
    </submittedName>
</protein>
<accession>A0A0E9W1U7</accession>
<proteinExistence type="predicted"/>
<evidence type="ECO:0000313" key="1">
    <source>
        <dbReference type="EMBL" id="JAH84354.1"/>
    </source>
</evidence>
<name>A0A0E9W1U7_ANGAN</name>
<dbReference type="AlphaFoldDB" id="A0A0E9W1U7"/>
<organism evidence="1">
    <name type="scientific">Anguilla anguilla</name>
    <name type="common">European freshwater eel</name>
    <name type="synonym">Muraena anguilla</name>
    <dbReference type="NCBI Taxonomy" id="7936"/>
    <lineage>
        <taxon>Eukaryota</taxon>
        <taxon>Metazoa</taxon>
        <taxon>Chordata</taxon>
        <taxon>Craniata</taxon>
        <taxon>Vertebrata</taxon>
        <taxon>Euteleostomi</taxon>
        <taxon>Actinopterygii</taxon>
        <taxon>Neopterygii</taxon>
        <taxon>Teleostei</taxon>
        <taxon>Anguilliformes</taxon>
        <taxon>Anguillidae</taxon>
        <taxon>Anguilla</taxon>
    </lineage>
</organism>